<protein>
    <submittedName>
        <fullName evidence="1">Uncharacterized protein</fullName>
    </submittedName>
</protein>
<organism evidence="1 2">
    <name type="scientific">Violaceomyces palustris</name>
    <dbReference type="NCBI Taxonomy" id="1673888"/>
    <lineage>
        <taxon>Eukaryota</taxon>
        <taxon>Fungi</taxon>
        <taxon>Dikarya</taxon>
        <taxon>Basidiomycota</taxon>
        <taxon>Ustilaginomycotina</taxon>
        <taxon>Ustilaginomycetes</taxon>
        <taxon>Violaceomycetales</taxon>
        <taxon>Violaceomycetaceae</taxon>
        <taxon>Violaceomyces</taxon>
    </lineage>
</organism>
<evidence type="ECO:0000313" key="1">
    <source>
        <dbReference type="EMBL" id="PWN52996.1"/>
    </source>
</evidence>
<keyword evidence="2" id="KW-1185">Reference proteome</keyword>
<proteinExistence type="predicted"/>
<dbReference type="Proteomes" id="UP000245626">
    <property type="component" value="Unassembled WGS sequence"/>
</dbReference>
<reference evidence="1 2" key="1">
    <citation type="journal article" date="2018" name="Mol. Biol. Evol.">
        <title>Broad Genomic Sampling Reveals a Smut Pathogenic Ancestry of the Fungal Clade Ustilaginomycotina.</title>
        <authorList>
            <person name="Kijpornyongpan T."/>
            <person name="Mondo S.J."/>
            <person name="Barry K."/>
            <person name="Sandor L."/>
            <person name="Lee J."/>
            <person name="Lipzen A."/>
            <person name="Pangilinan J."/>
            <person name="LaButti K."/>
            <person name="Hainaut M."/>
            <person name="Henrissat B."/>
            <person name="Grigoriev I.V."/>
            <person name="Spatafora J.W."/>
            <person name="Aime M.C."/>
        </authorList>
    </citation>
    <scope>NUCLEOTIDE SEQUENCE [LARGE SCALE GENOMIC DNA]</scope>
    <source>
        <strain evidence="1 2">SA 807</strain>
    </source>
</reference>
<evidence type="ECO:0000313" key="2">
    <source>
        <dbReference type="Proteomes" id="UP000245626"/>
    </source>
</evidence>
<accession>A0ACD0P4T1</accession>
<name>A0ACD0P4T1_9BASI</name>
<sequence>MGKRAENLVLGEVDQVQDRLGWPGISQQGSFASCLSAQKPPTIPEADGRSYRHMTDEHRSTKEDDSNERP</sequence>
<dbReference type="EMBL" id="KZ819747">
    <property type="protein sequence ID" value="PWN52996.1"/>
    <property type="molecule type" value="Genomic_DNA"/>
</dbReference>
<gene>
    <name evidence="1" type="ORF">IE53DRAFT_377700</name>
</gene>